<reference evidence="2" key="1">
    <citation type="journal article" date="2022" name="Mol. Ecol. Resour.">
        <title>The genomes of chicory, endive, great burdock and yacon provide insights into Asteraceae palaeo-polyploidization history and plant inulin production.</title>
        <authorList>
            <person name="Fan W."/>
            <person name="Wang S."/>
            <person name="Wang H."/>
            <person name="Wang A."/>
            <person name="Jiang F."/>
            <person name="Liu H."/>
            <person name="Zhao H."/>
            <person name="Xu D."/>
            <person name="Zhang Y."/>
        </authorList>
    </citation>
    <scope>NUCLEOTIDE SEQUENCE [LARGE SCALE GENOMIC DNA]</scope>
    <source>
        <strain evidence="2">cv. Niubang</strain>
    </source>
</reference>
<proteinExistence type="predicted"/>
<evidence type="ECO:0000313" key="1">
    <source>
        <dbReference type="EMBL" id="KAI3697500.1"/>
    </source>
</evidence>
<keyword evidence="2" id="KW-1185">Reference proteome</keyword>
<dbReference type="Proteomes" id="UP001055879">
    <property type="component" value="Linkage Group LG10"/>
</dbReference>
<accession>A0ACB8ZJL4</accession>
<name>A0ACB8ZJL4_ARCLA</name>
<protein>
    <submittedName>
        <fullName evidence="1">Uncharacterized protein</fullName>
    </submittedName>
</protein>
<comment type="caution">
    <text evidence="1">The sequence shown here is derived from an EMBL/GenBank/DDBJ whole genome shotgun (WGS) entry which is preliminary data.</text>
</comment>
<sequence>MRLLTQKANEFAWLRQQQQQQFCYSRFWKRSSSSSNLLKFSFLYVGKNALIDAEKFKVSKTLLDMLDGLPFTVSH</sequence>
<evidence type="ECO:0000313" key="2">
    <source>
        <dbReference type="Proteomes" id="UP001055879"/>
    </source>
</evidence>
<organism evidence="1 2">
    <name type="scientific">Arctium lappa</name>
    <name type="common">Greater burdock</name>
    <name type="synonym">Lappa major</name>
    <dbReference type="NCBI Taxonomy" id="4217"/>
    <lineage>
        <taxon>Eukaryota</taxon>
        <taxon>Viridiplantae</taxon>
        <taxon>Streptophyta</taxon>
        <taxon>Embryophyta</taxon>
        <taxon>Tracheophyta</taxon>
        <taxon>Spermatophyta</taxon>
        <taxon>Magnoliopsida</taxon>
        <taxon>eudicotyledons</taxon>
        <taxon>Gunneridae</taxon>
        <taxon>Pentapetalae</taxon>
        <taxon>asterids</taxon>
        <taxon>campanulids</taxon>
        <taxon>Asterales</taxon>
        <taxon>Asteraceae</taxon>
        <taxon>Carduoideae</taxon>
        <taxon>Cardueae</taxon>
        <taxon>Arctiinae</taxon>
        <taxon>Arctium</taxon>
    </lineage>
</organism>
<dbReference type="EMBL" id="CM042056">
    <property type="protein sequence ID" value="KAI3697500.1"/>
    <property type="molecule type" value="Genomic_DNA"/>
</dbReference>
<reference evidence="1 2" key="2">
    <citation type="journal article" date="2022" name="Mol. Ecol. Resour.">
        <title>The genomes of chicory, endive, great burdock and yacon provide insights into Asteraceae paleo-polyploidization history and plant inulin production.</title>
        <authorList>
            <person name="Fan W."/>
            <person name="Wang S."/>
            <person name="Wang H."/>
            <person name="Wang A."/>
            <person name="Jiang F."/>
            <person name="Liu H."/>
            <person name="Zhao H."/>
            <person name="Xu D."/>
            <person name="Zhang Y."/>
        </authorList>
    </citation>
    <scope>NUCLEOTIDE SEQUENCE [LARGE SCALE GENOMIC DNA]</scope>
    <source>
        <strain evidence="2">cv. Niubang</strain>
    </source>
</reference>
<gene>
    <name evidence="1" type="ORF">L6452_30575</name>
</gene>